<dbReference type="AlphaFoldDB" id="A0AAV4SG79"/>
<accession>A0AAV4SG79</accession>
<name>A0AAV4SG79_9ARAC</name>
<gene>
    <name evidence="1" type="ORF">CDAR_210891</name>
</gene>
<comment type="caution">
    <text evidence="1">The sequence shown here is derived from an EMBL/GenBank/DDBJ whole genome shotgun (WGS) entry which is preliminary data.</text>
</comment>
<keyword evidence="2" id="KW-1185">Reference proteome</keyword>
<evidence type="ECO:0000313" key="2">
    <source>
        <dbReference type="Proteomes" id="UP001054837"/>
    </source>
</evidence>
<protein>
    <submittedName>
        <fullName evidence="1">Uncharacterized protein</fullName>
    </submittedName>
</protein>
<dbReference type="Proteomes" id="UP001054837">
    <property type="component" value="Unassembled WGS sequence"/>
</dbReference>
<dbReference type="EMBL" id="BPLQ01007718">
    <property type="protein sequence ID" value="GIY31781.1"/>
    <property type="molecule type" value="Genomic_DNA"/>
</dbReference>
<sequence length="99" mass="11177">MAEVRGRPSLQPAPIVRSDPLVRSASAQTHDVGAPYRYSMTCAVNVSVHVGNGWKILPDEYPEDRDHLREESAPVCQDLGWTRNRLAYKLNKISLYAKR</sequence>
<evidence type="ECO:0000313" key="1">
    <source>
        <dbReference type="EMBL" id="GIY31781.1"/>
    </source>
</evidence>
<reference evidence="1 2" key="1">
    <citation type="submission" date="2021-06" db="EMBL/GenBank/DDBJ databases">
        <title>Caerostris darwini draft genome.</title>
        <authorList>
            <person name="Kono N."/>
            <person name="Arakawa K."/>
        </authorList>
    </citation>
    <scope>NUCLEOTIDE SEQUENCE [LARGE SCALE GENOMIC DNA]</scope>
</reference>
<proteinExistence type="predicted"/>
<organism evidence="1 2">
    <name type="scientific">Caerostris darwini</name>
    <dbReference type="NCBI Taxonomy" id="1538125"/>
    <lineage>
        <taxon>Eukaryota</taxon>
        <taxon>Metazoa</taxon>
        <taxon>Ecdysozoa</taxon>
        <taxon>Arthropoda</taxon>
        <taxon>Chelicerata</taxon>
        <taxon>Arachnida</taxon>
        <taxon>Araneae</taxon>
        <taxon>Araneomorphae</taxon>
        <taxon>Entelegynae</taxon>
        <taxon>Araneoidea</taxon>
        <taxon>Araneidae</taxon>
        <taxon>Caerostris</taxon>
    </lineage>
</organism>